<accession>A0A165RKJ3</accession>
<dbReference type="InterPro" id="IPR002818">
    <property type="entry name" value="DJ-1/PfpI"/>
</dbReference>
<name>A0A165RKJ3_9FLAO</name>
<comment type="caution">
    <text evidence="2">The sequence shown here is derived from an EMBL/GenBank/DDBJ whole genome shotgun (WGS) entry which is preliminary data.</text>
</comment>
<dbReference type="CDD" id="cd03140">
    <property type="entry name" value="GATase1_PfpI_3"/>
    <property type="match status" value="1"/>
</dbReference>
<organism evidence="2 3">
    <name type="scientific">Myroides marinus</name>
    <dbReference type="NCBI Taxonomy" id="703342"/>
    <lineage>
        <taxon>Bacteria</taxon>
        <taxon>Pseudomonadati</taxon>
        <taxon>Bacteroidota</taxon>
        <taxon>Flavobacteriia</taxon>
        <taxon>Flavobacteriales</taxon>
        <taxon>Flavobacteriaceae</taxon>
        <taxon>Myroides</taxon>
    </lineage>
</organism>
<dbReference type="GO" id="GO:0005737">
    <property type="term" value="C:cytoplasm"/>
    <property type="evidence" value="ECO:0007669"/>
    <property type="project" value="TreeGrafter"/>
</dbReference>
<proteinExistence type="predicted"/>
<dbReference type="OrthoDB" id="6003696at2"/>
<dbReference type="AlphaFoldDB" id="A0A165RKJ3"/>
<dbReference type="SUPFAM" id="SSF52317">
    <property type="entry name" value="Class I glutamine amidotransferase-like"/>
    <property type="match status" value="1"/>
</dbReference>
<protein>
    <recommendedName>
        <fullName evidence="1">DJ-1/PfpI domain-containing protein</fullName>
    </recommendedName>
</protein>
<dbReference type="Gene3D" id="3.40.50.880">
    <property type="match status" value="1"/>
</dbReference>
<gene>
    <name evidence="2" type="ORF">AV926_05715</name>
</gene>
<evidence type="ECO:0000313" key="2">
    <source>
        <dbReference type="EMBL" id="KZE83042.1"/>
    </source>
</evidence>
<dbReference type="EMBL" id="LQNU01000041">
    <property type="protein sequence ID" value="KZE83042.1"/>
    <property type="molecule type" value="Genomic_DNA"/>
</dbReference>
<dbReference type="Proteomes" id="UP000076630">
    <property type="component" value="Unassembled WGS sequence"/>
</dbReference>
<keyword evidence="3" id="KW-1185">Reference proteome</keyword>
<dbReference type="InterPro" id="IPR050325">
    <property type="entry name" value="Prot/Nucl_acid_deglycase"/>
</dbReference>
<dbReference type="PANTHER" id="PTHR48094">
    <property type="entry name" value="PROTEIN/NUCLEIC ACID DEGLYCASE DJ-1-RELATED"/>
    <property type="match status" value="1"/>
</dbReference>
<sequence length="196" mass="22267">MKANHIYVYLFDGYSDWELGYLMPELREDSRYKILTVSDTGTDVVSKGGLKVSVDISLEDLEIDNIRLFIIPGGQMWEENQNDFSNLDRVVYGAYTHKLPIAAICGATVYLAHRGMLDQVKHTSNALFYLKGLVSTYGGEINYSNELAVSDTNIITASGIAPLEFTKEIMKELEFNSDYVERWYQLFKYGIFPTAQ</sequence>
<dbReference type="Pfam" id="PF01965">
    <property type="entry name" value="DJ-1_PfpI"/>
    <property type="match status" value="1"/>
</dbReference>
<dbReference type="InterPro" id="IPR029062">
    <property type="entry name" value="Class_I_gatase-like"/>
</dbReference>
<evidence type="ECO:0000313" key="3">
    <source>
        <dbReference type="Proteomes" id="UP000076630"/>
    </source>
</evidence>
<reference evidence="2 3" key="1">
    <citation type="submission" date="2016-01" db="EMBL/GenBank/DDBJ databases">
        <title>Whole genome sequencing of Myroides marinus L41.</title>
        <authorList>
            <person name="Hong K.W."/>
        </authorList>
    </citation>
    <scope>NUCLEOTIDE SEQUENCE [LARGE SCALE GENOMIC DNA]</scope>
    <source>
        <strain evidence="2 3">L41</strain>
    </source>
</reference>
<feature type="domain" description="DJ-1/PfpI" evidence="1">
    <location>
        <begin position="5"/>
        <end position="172"/>
    </location>
</feature>
<evidence type="ECO:0000259" key="1">
    <source>
        <dbReference type="Pfam" id="PF01965"/>
    </source>
</evidence>
<dbReference type="RefSeq" id="WP_038985006.1">
    <property type="nucleotide sequence ID" value="NZ_JWJO01000009.1"/>
</dbReference>
<dbReference type="PANTHER" id="PTHR48094:SF19">
    <property type="entry name" value="DJ-1_PFPI DOMAIN-CONTAINING PROTEIN"/>
    <property type="match status" value="1"/>
</dbReference>